<evidence type="ECO:0000256" key="1">
    <source>
        <dbReference type="SAM" id="Coils"/>
    </source>
</evidence>
<feature type="coiled-coil region" evidence="1">
    <location>
        <begin position="133"/>
        <end position="162"/>
    </location>
</feature>
<dbReference type="InterPro" id="IPR018253">
    <property type="entry name" value="DnaJ_domain_CS"/>
</dbReference>
<dbReference type="GO" id="GO:0044183">
    <property type="term" value="F:protein folding chaperone"/>
    <property type="evidence" value="ECO:0007669"/>
    <property type="project" value="TreeGrafter"/>
</dbReference>
<dbReference type="InterPro" id="IPR036869">
    <property type="entry name" value="J_dom_sf"/>
</dbReference>
<dbReference type="EMBL" id="SKBN01000152">
    <property type="protein sequence ID" value="TGJ81833.1"/>
    <property type="molecule type" value="Genomic_DNA"/>
</dbReference>
<dbReference type="PROSITE" id="PS50076">
    <property type="entry name" value="DNAJ_2"/>
    <property type="match status" value="1"/>
</dbReference>
<evidence type="ECO:0000313" key="3">
    <source>
        <dbReference type="EMBL" id="TGJ81833.1"/>
    </source>
</evidence>
<dbReference type="InterPro" id="IPR001623">
    <property type="entry name" value="DnaJ_domain"/>
</dbReference>
<dbReference type="OrthoDB" id="10250354at2759"/>
<dbReference type="CDD" id="cd06257">
    <property type="entry name" value="DnaJ"/>
    <property type="match status" value="1"/>
</dbReference>
<name>A0A4Z0YTR1_9PEZI</name>
<evidence type="ECO:0000313" key="4">
    <source>
        <dbReference type="Proteomes" id="UP000297716"/>
    </source>
</evidence>
<dbReference type="STRING" id="37992.A0A4Z0YTR1"/>
<dbReference type="SUPFAM" id="SSF46565">
    <property type="entry name" value="Chaperone J-domain"/>
    <property type="match status" value="1"/>
</dbReference>
<dbReference type="GO" id="GO:0051087">
    <property type="term" value="F:protein-folding chaperone binding"/>
    <property type="evidence" value="ECO:0007669"/>
    <property type="project" value="TreeGrafter"/>
</dbReference>
<reference evidence="3 4" key="1">
    <citation type="submission" date="2019-03" db="EMBL/GenBank/DDBJ databases">
        <title>Draft genome sequence of Xylaria hypoxylon DSM 108379, a ubiquitous saprotrophic-parasitic fungi on hardwood.</title>
        <authorList>
            <person name="Buettner E."/>
            <person name="Leonhardt S."/>
            <person name="Gebauer A.M."/>
            <person name="Liers C."/>
            <person name="Hofrichter M."/>
            <person name="Kellner H."/>
        </authorList>
    </citation>
    <scope>NUCLEOTIDE SEQUENCE [LARGE SCALE GENOMIC DNA]</scope>
    <source>
        <strain evidence="3 4">DSM 108379</strain>
    </source>
</reference>
<proteinExistence type="predicted"/>
<dbReference type="GO" id="GO:0005737">
    <property type="term" value="C:cytoplasm"/>
    <property type="evidence" value="ECO:0007669"/>
    <property type="project" value="TreeGrafter"/>
</dbReference>
<evidence type="ECO:0000259" key="2">
    <source>
        <dbReference type="PROSITE" id="PS50076"/>
    </source>
</evidence>
<dbReference type="PROSITE" id="PS00636">
    <property type="entry name" value="DNAJ_1"/>
    <property type="match status" value="1"/>
</dbReference>
<keyword evidence="4" id="KW-1185">Reference proteome</keyword>
<sequence length="260" mass="30378">MSDHYAVLGIQEAATDEEIATAYRRLAMIHHPDRNPDNTVGATERFQKIQLAYEVLSNHSERRRYDTSQNTTFPSEDVYVVDVHSDRYEDNTVYGELIYWANVVGRLWAMHHQSQEQSSSRARARAEAQAQARDRAEEMYRLQEIRKRREREKATMRELRRATREEHQASMMALRNATFDRETQMQKVRWLRAGAVTQNEKFSACLHSGFCAIIRQQKKLKCDACGVRRRMTAFECPHCAHYLCLLCVANFTEKRAEASQ</sequence>
<dbReference type="PANTHER" id="PTHR43948">
    <property type="entry name" value="DNAJ HOMOLOG SUBFAMILY B"/>
    <property type="match status" value="1"/>
</dbReference>
<dbReference type="PRINTS" id="PR00625">
    <property type="entry name" value="JDOMAIN"/>
</dbReference>
<organism evidence="3 4">
    <name type="scientific">Xylaria hypoxylon</name>
    <dbReference type="NCBI Taxonomy" id="37992"/>
    <lineage>
        <taxon>Eukaryota</taxon>
        <taxon>Fungi</taxon>
        <taxon>Dikarya</taxon>
        <taxon>Ascomycota</taxon>
        <taxon>Pezizomycotina</taxon>
        <taxon>Sordariomycetes</taxon>
        <taxon>Xylariomycetidae</taxon>
        <taxon>Xylariales</taxon>
        <taxon>Xylariaceae</taxon>
        <taxon>Xylaria</taxon>
    </lineage>
</organism>
<dbReference type="GO" id="GO:0051082">
    <property type="term" value="F:unfolded protein binding"/>
    <property type="evidence" value="ECO:0007669"/>
    <property type="project" value="TreeGrafter"/>
</dbReference>
<protein>
    <recommendedName>
        <fullName evidence="2">J domain-containing protein</fullName>
    </recommendedName>
</protein>
<dbReference type="Pfam" id="PF00226">
    <property type="entry name" value="DnaJ"/>
    <property type="match status" value="1"/>
</dbReference>
<dbReference type="Gene3D" id="1.10.287.110">
    <property type="entry name" value="DnaJ domain"/>
    <property type="match status" value="1"/>
</dbReference>
<gene>
    <name evidence="3" type="ORF">E0Z10_g6944</name>
</gene>
<feature type="domain" description="J" evidence="2">
    <location>
        <begin position="3"/>
        <end position="69"/>
    </location>
</feature>
<comment type="caution">
    <text evidence="3">The sequence shown here is derived from an EMBL/GenBank/DDBJ whole genome shotgun (WGS) entry which is preliminary data.</text>
</comment>
<accession>A0A4Z0YTR1</accession>
<dbReference type="AlphaFoldDB" id="A0A4Z0YTR1"/>
<dbReference type="Proteomes" id="UP000297716">
    <property type="component" value="Unassembled WGS sequence"/>
</dbReference>
<dbReference type="SMART" id="SM00271">
    <property type="entry name" value="DnaJ"/>
    <property type="match status" value="1"/>
</dbReference>
<dbReference type="PANTHER" id="PTHR43948:SF23">
    <property type="entry name" value="DNAJ DOMAIN PROTEIN (AFU_ORTHOLOGUE AFUA_1G15460)"/>
    <property type="match status" value="1"/>
</dbReference>
<dbReference type="GO" id="GO:0005634">
    <property type="term" value="C:nucleus"/>
    <property type="evidence" value="ECO:0007669"/>
    <property type="project" value="TreeGrafter"/>
</dbReference>
<keyword evidence="1" id="KW-0175">Coiled coil</keyword>